<sequence>MKEAKELRIEEQCIKIDKKMNARRGKKSFSTLKSLTKTKSSVFLSDASRIPLPKAPQT</sequence>
<accession>A0A9D4MCI8</accession>
<comment type="caution">
    <text evidence="1">The sequence shown here is derived from an EMBL/GenBank/DDBJ whole genome shotgun (WGS) entry which is preliminary data.</text>
</comment>
<protein>
    <submittedName>
        <fullName evidence="1">Uncharacterized protein</fullName>
    </submittedName>
</protein>
<reference evidence="1" key="1">
    <citation type="journal article" date="2019" name="bioRxiv">
        <title>The Genome of the Zebra Mussel, Dreissena polymorpha: A Resource for Invasive Species Research.</title>
        <authorList>
            <person name="McCartney M.A."/>
            <person name="Auch B."/>
            <person name="Kono T."/>
            <person name="Mallez S."/>
            <person name="Zhang Y."/>
            <person name="Obille A."/>
            <person name="Becker A."/>
            <person name="Abrahante J.E."/>
            <person name="Garbe J."/>
            <person name="Badalamenti J.P."/>
            <person name="Herman A."/>
            <person name="Mangelson H."/>
            <person name="Liachko I."/>
            <person name="Sullivan S."/>
            <person name="Sone E.D."/>
            <person name="Koren S."/>
            <person name="Silverstein K.A.T."/>
            <person name="Beckman K.B."/>
            <person name="Gohl D.M."/>
        </authorList>
    </citation>
    <scope>NUCLEOTIDE SEQUENCE</scope>
    <source>
        <strain evidence="1">Duluth1</strain>
        <tissue evidence="1">Whole animal</tissue>
    </source>
</reference>
<reference evidence="1" key="2">
    <citation type="submission" date="2020-11" db="EMBL/GenBank/DDBJ databases">
        <authorList>
            <person name="McCartney M.A."/>
            <person name="Auch B."/>
            <person name="Kono T."/>
            <person name="Mallez S."/>
            <person name="Becker A."/>
            <person name="Gohl D.M."/>
            <person name="Silverstein K.A.T."/>
            <person name="Koren S."/>
            <person name="Bechman K.B."/>
            <person name="Herman A."/>
            <person name="Abrahante J.E."/>
            <person name="Garbe J."/>
        </authorList>
    </citation>
    <scope>NUCLEOTIDE SEQUENCE</scope>
    <source>
        <strain evidence="1">Duluth1</strain>
        <tissue evidence="1">Whole animal</tissue>
    </source>
</reference>
<gene>
    <name evidence="1" type="ORF">DPMN_038323</name>
</gene>
<evidence type="ECO:0000313" key="1">
    <source>
        <dbReference type="EMBL" id="KAH3875062.1"/>
    </source>
</evidence>
<name>A0A9D4MCI8_DREPO</name>
<dbReference type="EMBL" id="JAIWYP010000002">
    <property type="protein sequence ID" value="KAH3875062.1"/>
    <property type="molecule type" value="Genomic_DNA"/>
</dbReference>
<keyword evidence="2" id="KW-1185">Reference proteome</keyword>
<evidence type="ECO:0000313" key="2">
    <source>
        <dbReference type="Proteomes" id="UP000828390"/>
    </source>
</evidence>
<dbReference type="AlphaFoldDB" id="A0A9D4MCI8"/>
<proteinExistence type="predicted"/>
<dbReference type="Proteomes" id="UP000828390">
    <property type="component" value="Unassembled WGS sequence"/>
</dbReference>
<organism evidence="1 2">
    <name type="scientific">Dreissena polymorpha</name>
    <name type="common">Zebra mussel</name>
    <name type="synonym">Mytilus polymorpha</name>
    <dbReference type="NCBI Taxonomy" id="45954"/>
    <lineage>
        <taxon>Eukaryota</taxon>
        <taxon>Metazoa</taxon>
        <taxon>Spiralia</taxon>
        <taxon>Lophotrochozoa</taxon>
        <taxon>Mollusca</taxon>
        <taxon>Bivalvia</taxon>
        <taxon>Autobranchia</taxon>
        <taxon>Heteroconchia</taxon>
        <taxon>Euheterodonta</taxon>
        <taxon>Imparidentia</taxon>
        <taxon>Neoheterodontei</taxon>
        <taxon>Myida</taxon>
        <taxon>Dreissenoidea</taxon>
        <taxon>Dreissenidae</taxon>
        <taxon>Dreissena</taxon>
    </lineage>
</organism>